<dbReference type="AlphaFoldDB" id="A0A1M7TPT2"/>
<accession>A0A1M7TPT2</accession>
<proteinExistence type="predicted"/>
<evidence type="ECO:0000313" key="3">
    <source>
        <dbReference type="Proteomes" id="UP000186469"/>
    </source>
</evidence>
<protein>
    <submittedName>
        <fullName evidence="2">Uncharacterized protein</fullName>
    </submittedName>
</protein>
<organism evidence="2 3">
    <name type="scientific">Desulfovibrio litoralis DSM 11393</name>
    <dbReference type="NCBI Taxonomy" id="1121455"/>
    <lineage>
        <taxon>Bacteria</taxon>
        <taxon>Pseudomonadati</taxon>
        <taxon>Thermodesulfobacteriota</taxon>
        <taxon>Desulfovibrionia</taxon>
        <taxon>Desulfovibrionales</taxon>
        <taxon>Desulfovibrionaceae</taxon>
        <taxon>Desulfovibrio</taxon>
    </lineage>
</organism>
<name>A0A1M7TPT2_9BACT</name>
<evidence type="ECO:0000313" key="2">
    <source>
        <dbReference type="EMBL" id="SHN72633.1"/>
    </source>
</evidence>
<dbReference type="RefSeq" id="WP_072697995.1">
    <property type="nucleotide sequence ID" value="NZ_FRDI01000018.1"/>
</dbReference>
<keyword evidence="1" id="KW-0472">Membrane</keyword>
<keyword evidence="1" id="KW-1133">Transmembrane helix</keyword>
<dbReference type="Proteomes" id="UP000186469">
    <property type="component" value="Unassembled WGS sequence"/>
</dbReference>
<dbReference type="EMBL" id="FRDI01000018">
    <property type="protein sequence ID" value="SHN72633.1"/>
    <property type="molecule type" value="Genomic_DNA"/>
</dbReference>
<sequence length="193" mass="21735">MTEHKNENANAFWGFIVLILIIYTALYFIVFNDEIDTFQEASLIDIMQAPFETMVEGNSNAKRMLSGFEDLLADTRAATKKRAGVDLGISLENALDDNDNISNVKWIYGPSYKNFSEVIMTCQSKKAGTIVITGIVRERSFFKVSLSKFMGIKGVSIDGNNITPFPAIAEHIYGLYGEELQRFSELTRDVMIY</sequence>
<keyword evidence="1" id="KW-0812">Transmembrane</keyword>
<keyword evidence="3" id="KW-1185">Reference proteome</keyword>
<gene>
    <name evidence="2" type="ORF">SAMN02745728_02331</name>
</gene>
<dbReference type="STRING" id="1121455.SAMN02745728_02331"/>
<reference evidence="2 3" key="1">
    <citation type="submission" date="2016-12" db="EMBL/GenBank/DDBJ databases">
        <authorList>
            <person name="Song W.-J."/>
            <person name="Kurnit D.M."/>
        </authorList>
    </citation>
    <scope>NUCLEOTIDE SEQUENCE [LARGE SCALE GENOMIC DNA]</scope>
    <source>
        <strain evidence="2 3">DSM 11393</strain>
    </source>
</reference>
<evidence type="ECO:0000256" key="1">
    <source>
        <dbReference type="SAM" id="Phobius"/>
    </source>
</evidence>
<feature type="transmembrane region" description="Helical" evidence="1">
    <location>
        <begin position="12"/>
        <end position="30"/>
    </location>
</feature>